<dbReference type="EMBL" id="AP023092">
    <property type="protein sequence ID" value="BCE28277.1"/>
    <property type="molecule type" value="Genomic_DNA"/>
</dbReference>
<evidence type="ECO:0000256" key="1">
    <source>
        <dbReference type="SAM" id="MobiDB-lite"/>
    </source>
</evidence>
<reference evidence="3" key="2">
    <citation type="submission" date="2020-05" db="EMBL/GenBank/DDBJ databases">
        <title>Complete genome sequence of Bradyrhizobium diazoefficiens XF3 isolated from soybean nodule.</title>
        <authorList>
            <person name="Noda R."/>
            <person name="Kakizaki K."/>
            <person name="Minamisawa K."/>
        </authorList>
    </citation>
    <scope>NUCLEOTIDE SEQUENCE</scope>
    <source>
        <strain evidence="3">XF3</strain>
    </source>
</reference>
<dbReference type="EMBL" id="AP023097">
    <property type="protein sequence ID" value="BCE71874.1"/>
    <property type="molecule type" value="Genomic_DNA"/>
</dbReference>
<dbReference type="Gene3D" id="3.40.50.2000">
    <property type="entry name" value="Glycogen Phosphorylase B"/>
    <property type="match status" value="1"/>
</dbReference>
<name>A0A809YC78_9BRAD</name>
<dbReference type="InterPro" id="IPR001830">
    <property type="entry name" value="Glyco_trans_20"/>
</dbReference>
<dbReference type="EMBL" id="AP023098">
    <property type="protein sequence ID" value="BCE80610.1"/>
    <property type="molecule type" value="Genomic_DNA"/>
</dbReference>
<proteinExistence type="predicted"/>
<reference evidence="5" key="4">
    <citation type="submission" date="2020-05" db="EMBL/GenBank/DDBJ databases">
        <title>Complete genome sequence of Bradyrhizobium diazoefficiens XF9 isolated from soybean nodule.</title>
        <authorList>
            <person name="Noda R."/>
            <person name="Kakizaki K."/>
            <person name="Minamisawa K."/>
        </authorList>
    </citation>
    <scope>NUCLEOTIDE SEQUENCE</scope>
    <source>
        <strain evidence="5">XF9</strain>
    </source>
</reference>
<dbReference type="GO" id="GO:0005992">
    <property type="term" value="P:trehalose biosynthetic process"/>
    <property type="evidence" value="ECO:0007669"/>
    <property type="project" value="InterPro"/>
</dbReference>
<feature type="region of interest" description="Disordered" evidence="1">
    <location>
        <begin position="1"/>
        <end position="24"/>
    </location>
</feature>
<dbReference type="Pfam" id="PF00982">
    <property type="entry name" value="Glyco_transf_20"/>
    <property type="match status" value="1"/>
</dbReference>
<dbReference type="EMBL" id="AP023093">
    <property type="protein sequence ID" value="BCE37013.1"/>
    <property type="molecule type" value="Genomic_DNA"/>
</dbReference>
<sequence>MVRIHDALDNATLDSGSTSGATEQDETLGQAAFDLHLDEIPLEQMQEGGVGPSHTVASGDVEHRSVSQQPDMKLVVISNRGAPFDPNKPQTGGLAAALEPVVERSGAVWMFSSENRGDGTERPLPLVKAGVGHVAELDLPAAHHRGYYRDYSNSTLWPVLHSLSDRMSRAEEGYDSYRQMNSFIARAAFDLRDRDAFWVHDYHLLRSGAICTISASSGRPASFCTRHGRRPT</sequence>
<dbReference type="RefSeq" id="WP_283815042.1">
    <property type="nucleotide sequence ID" value="NZ_AP022639.1"/>
</dbReference>
<dbReference type="GO" id="GO:0003824">
    <property type="term" value="F:catalytic activity"/>
    <property type="evidence" value="ECO:0007669"/>
    <property type="project" value="InterPro"/>
</dbReference>
<reference evidence="2" key="1">
    <citation type="submission" date="2020-05" db="EMBL/GenBank/DDBJ databases">
        <title>Complete genome sequence of Bradyrhizobium diazoefficiens XF2 isolated from soybean nodule.</title>
        <authorList>
            <person name="Noda R."/>
            <person name="Kakizaki K."/>
            <person name="Minamisawa K."/>
        </authorList>
    </citation>
    <scope>NUCLEOTIDE SEQUENCE</scope>
    <source>
        <strain evidence="2">XF2</strain>
    </source>
</reference>
<evidence type="ECO:0008006" key="6">
    <source>
        <dbReference type="Google" id="ProtNLM"/>
    </source>
</evidence>
<feature type="region of interest" description="Disordered" evidence="1">
    <location>
        <begin position="46"/>
        <end position="67"/>
    </location>
</feature>
<evidence type="ECO:0000313" key="2">
    <source>
        <dbReference type="EMBL" id="BCE28277.1"/>
    </source>
</evidence>
<evidence type="ECO:0000313" key="5">
    <source>
        <dbReference type="EMBL" id="BCE80610.1"/>
    </source>
</evidence>
<reference evidence="4" key="3">
    <citation type="submission" date="2020-05" db="EMBL/GenBank/DDBJ databases">
        <title>Complete genome sequence of Bradyrhizobium diazoefficiens XF8 isolated from soybean nodule.</title>
        <authorList>
            <person name="Noda R."/>
            <person name="Kakizaki K."/>
            <person name="Minamisawa K."/>
        </authorList>
    </citation>
    <scope>NUCLEOTIDE SEQUENCE</scope>
    <source>
        <strain evidence="4">XF8</strain>
    </source>
</reference>
<dbReference type="SUPFAM" id="SSF53756">
    <property type="entry name" value="UDP-Glycosyltransferase/glycogen phosphorylase"/>
    <property type="match status" value="1"/>
</dbReference>
<protein>
    <recommendedName>
        <fullName evidence="6">Trehalose-6-phosphate synthase</fullName>
    </recommendedName>
</protein>
<organism evidence="3">
    <name type="scientific">Bradyrhizobium diazoefficiens</name>
    <dbReference type="NCBI Taxonomy" id="1355477"/>
    <lineage>
        <taxon>Bacteria</taxon>
        <taxon>Pseudomonadati</taxon>
        <taxon>Pseudomonadota</taxon>
        <taxon>Alphaproteobacteria</taxon>
        <taxon>Hyphomicrobiales</taxon>
        <taxon>Nitrobacteraceae</taxon>
        <taxon>Bradyrhizobium</taxon>
    </lineage>
</organism>
<evidence type="ECO:0000313" key="4">
    <source>
        <dbReference type="EMBL" id="BCE71874.1"/>
    </source>
</evidence>
<dbReference type="AlphaFoldDB" id="A0A809YC78"/>
<evidence type="ECO:0000313" key="3">
    <source>
        <dbReference type="EMBL" id="BCE37013.1"/>
    </source>
</evidence>
<feature type="compositionally biased region" description="Polar residues" evidence="1">
    <location>
        <begin position="12"/>
        <end position="22"/>
    </location>
</feature>
<accession>A0A809YC78</accession>
<gene>
    <name evidence="2" type="ORF">XF2B_20460</name>
    <name evidence="3" type="ORF">XF3B_20440</name>
    <name evidence="4" type="ORF">XF8B_19850</name>
    <name evidence="5" type="ORF">XF9B_20310</name>
</gene>